<comment type="caution">
    <text evidence="1">The sequence shown here is derived from an EMBL/GenBank/DDBJ whole genome shotgun (WGS) entry which is preliminary data.</text>
</comment>
<name>A0ABN7XGB8_GIGMA</name>
<protein>
    <submittedName>
        <fullName evidence="1">33266_t:CDS:1</fullName>
    </submittedName>
</protein>
<proteinExistence type="predicted"/>
<gene>
    <name evidence="1" type="ORF">GMARGA_LOCUS43132</name>
</gene>
<dbReference type="Proteomes" id="UP000789901">
    <property type="component" value="Unassembled WGS sequence"/>
</dbReference>
<feature type="non-terminal residue" evidence="1">
    <location>
        <position position="66"/>
    </location>
</feature>
<reference evidence="1 2" key="1">
    <citation type="submission" date="2021-06" db="EMBL/GenBank/DDBJ databases">
        <authorList>
            <person name="Kallberg Y."/>
            <person name="Tangrot J."/>
            <person name="Rosling A."/>
        </authorList>
    </citation>
    <scope>NUCLEOTIDE SEQUENCE [LARGE SCALE GENOMIC DNA]</scope>
    <source>
        <strain evidence="1 2">120-4 pot B 10/14</strain>
    </source>
</reference>
<dbReference type="EMBL" id="CAJVQB010136041">
    <property type="protein sequence ID" value="CAG8854311.1"/>
    <property type="molecule type" value="Genomic_DNA"/>
</dbReference>
<accession>A0ABN7XGB8</accession>
<evidence type="ECO:0000313" key="1">
    <source>
        <dbReference type="EMBL" id="CAG8854311.1"/>
    </source>
</evidence>
<organism evidence="1 2">
    <name type="scientific">Gigaspora margarita</name>
    <dbReference type="NCBI Taxonomy" id="4874"/>
    <lineage>
        <taxon>Eukaryota</taxon>
        <taxon>Fungi</taxon>
        <taxon>Fungi incertae sedis</taxon>
        <taxon>Mucoromycota</taxon>
        <taxon>Glomeromycotina</taxon>
        <taxon>Glomeromycetes</taxon>
        <taxon>Diversisporales</taxon>
        <taxon>Gigasporaceae</taxon>
        <taxon>Gigaspora</taxon>
    </lineage>
</organism>
<keyword evidence="2" id="KW-1185">Reference proteome</keyword>
<feature type="non-terminal residue" evidence="1">
    <location>
        <position position="1"/>
    </location>
</feature>
<evidence type="ECO:0000313" key="2">
    <source>
        <dbReference type="Proteomes" id="UP000789901"/>
    </source>
</evidence>
<sequence length="66" mass="7933">PIMYEFTRIEMNKKITKKQKNNNIGASYGIDKKEMMYCKPLDDYWCTENLDLVYIHVNNIEELGKR</sequence>